<dbReference type="Gene3D" id="3.90.1300.10">
    <property type="entry name" value="Amidase signature (AS) domain"/>
    <property type="match status" value="1"/>
</dbReference>
<dbReference type="SUPFAM" id="SSF75304">
    <property type="entry name" value="Amidase signature (AS) enzymes"/>
    <property type="match status" value="1"/>
</dbReference>
<dbReference type="InterPro" id="IPR036928">
    <property type="entry name" value="AS_sf"/>
</dbReference>
<evidence type="ECO:0000256" key="1">
    <source>
        <dbReference type="ARBA" id="ARBA00009199"/>
    </source>
</evidence>
<dbReference type="InterPro" id="IPR023631">
    <property type="entry name" value="Amidase_dom"/>
</dbReference>
<dbReference type="PANTHER" id="PTHR11895">
    <property type="entry name" value="TRANSAMIDASE"/>
    <property type="match status" value="1"/>
</dbReference>
<organism evidence="3 4">
    <name type="scientific">Nocardioides pocheonensis</name>
    <dbReference type="NCBI Taxonomy" id="661485"/>
    <lineage>
        <taxon>Bacteria</taxon>
        <taxon>Bacillati</taxon>
        <taxon>Actinomycetota</taxon>
        <taxon>Actinomycetes</taxon>
        <taxon>Propionibacteriales</taxon>
        <taxon>Nocardioidaceae</taxon>
        <taxon>Nocardioides</taxon>
    </lineage>
</organism>
<evidence type="ECO:0000313" key="4">
    <source>
        <dbReference type="Proteomes" id="UP000279994"/>
    </source>
</evidence>
<dbReference type="OrthoDB" id="5175573at2"/>
<dbReference type="NCBIfam" id="NF005899">
    <property type="entry name" value="PRK07869.1"/>
    <property type="match status" value="1"/>
</dbReference>
<accession>A0A3N0GVT6</accession>
<feature type="domain" description="Amidase" evidence="2">
    <location>
        <begin position="39"/>
        <end position="458"/>
    </location>
</feature>
<dbReference type="Proteomes" id="UP000279994">
    <property type="component" value="Unassembled WGS sequence"/>
</dbReference>
<keyword evidence="3" id="KW-0378">Hydrolase</keyword>
<proteinExistence type="inferred from homology"/>
<gene>
    <name evidence="3" type="ORF">EFL26_03265</name>
</gene>
<comment type="caution">
    <text evidence="3">The sequence shown here is derived from an EMBL/GenBank/DDBJ whole genome shotgun (WGS) entry which is preliminary data.</text>
</comment>
<dbReference type="EC" id="3.5.1.4" evidence="3"/>
<dbReference type="GO" id="GO:0004040">
    <property type="term" value="F:amidase activity"/>
    <property type="evidence" value="ECO:0007669"/>
    <property type="project" value="UniProtKB-EC"/>
</dbReference>
<dbReference type="PANTHER" id="PTHR11895:SF7">
    <property type="entry name" value="GLUTAMYL-TRNA(GLN) AMIDOTRANSFERASE SUBUNIT A, MITOCHONDRIAL"/>
    <property type="match status" value="1"/>
</dbReference>
<name>A0A3N0GVT6_9ACTN</name>
<dbReference type="RefSeq" id="WP_123221468.1">
    <property type="nucleotide sequence ID" value="NZ_RJSF01000007.1"/>
</dbReference>
<evidence type="ECO:0000313" key="3">
    <source>
        <dbReference type="EMBL" id="RNM16575.1"/>
    </source>
</evidence>
<reference evidence="3 4" key="1">
    <citation type="submission" date="2018-11" db="EMBL/GenBank/DDBJ databases">
        <authorList>
            <person name="Li F."/>
        </authorList>
    </citation>
    <scope>NUCLEOTIDE SEQUENCE [LARGE SCALE GENOMIC DNA]</scope>
    <source>
        <strain evidence="3 4">Gsoil 818</strain>
    </source>
</reference>
<dbReference type="AlphaFoldDB" id="A0A3N0GVT6"/>
<comment type="similarity">
    <text evidence="1">Belongs to the amidase family.</text>
</comment>
<protein>
    <submittedName>
        <fullName evidence="3">Amidase</fullName>
        <ecNumber evidence="3">3.5.1.4</ecNumber>
    </submittedName>
</protein>
<dbReference type="InterPro" id="IPR000120">
    <property type="entry name" value="Amidase"/>
</dbReference>
<dbReference type="EMBL" id="RJSF01000007">
    <property type="protein sequence ID" value="RNM16575.1"/>
    <property type="molecule type" value="Genomic_DNA"/>
</dbReference>
<evidence type="ECO:0000259" key="2">
    <source>
        <dbReference type="Pfam" id="PF01425"/>
    </source>
</evidence>
<dbReference type="Pfam" id="PF01425">
    <property type="entry name" value="Amidase"/>
    <property type="match status" value="1"/>
</dbReference>
<keyword evidence="4" id="KW-1185">Reference proteome</keyword>
<sequence>MTQTPIRTRVHAFGDDALGEHDAVGLAEEIRAGRISPLEAVDAAIARIERLQPVLNGLACADFERAREQARAAKPGERFFTGVPTLVKDNSDVEGLPTQQGCTAYVARPAVSDGDFAAMLRGQGLVNLGKSQLSEFGFSASAEFAVGDPVRNPWHTGHSSGASSAGAAVFVASGALPLAHANDGGGSIRIPAGCNGLVGLKPSRGRVPQDKALREMPVRIVADGVVTRSVRDTAAFLRESEKHYRNLSLPPIGDVTGPGRKRLRIAMVIDSVGDLHTDPQVADTVRDTAALLESLGHHVEQVDAPVPESFVEDFLSYWSLLATYLLTTGKRTLDPSFDRRLTDNLSRGLARHGLRKTYRLPKTLGRLALSKYVSARFFRQYDAALTPVLALPTPELGWLDPSQPYEVVIDRLIHLANFTPLQNATGDPGISLPMGADSDGLPIGVQITSSQGHEARLLEVAYELEAARPFRRIQDL</sequence>